<dbReference type="Proteomes" id="UP001174934">
    <property type="component" value="Unassembled WGS sequence"/>
</dbReference>
<evidence type="ECO:0000313" key="5">
    <source>
        <dbReference type="EMBL" id="KAK0630697.1"/>
    </source>
</evidence>
<feature type="region of interest" description="Disordered" evidence="3">
    <location>
        <begin position="77"/>
        <end position="100"/>
    </location>
</feature>
<dbReference type="PANTHER" id="PTHR47775:SF1">
    <property type="entry name" value="BUD SITE SELECTION PROTEIN 14"/>
    <property type="match status" value="1"/>
</dbReference>
<dbReference type="GO" id="GO:0015630">
    <property type="term" value="C:microtubule cytoskeleton"/>
    <property type="evidence" value="ECO:0007669"/>
    <property type="project" value="TreeGrafter"/>
</dbReference>
<feature type="compositionally biased region" description="Polar residues" evidence="3">
    <location>
        <begin position="717"/>
        <end position="727"/>
    </location>
</feature>
<protein>
    <recommendedName>
        <fullName evidence="4">SH3 domain-containing protein</fullName>
    </recommendedName>
</protein>
<feature type="compositionally biased region" description="Basic and acidic residues" evidence="3">
    <location>
        <begin position="925"/>
        <end position="938"/>
    </location>
</feature>
<feature type="compositionally biased region" description="Basic and acidic residues" evidence="3">
    <location>
        <begin position="230"/>
        <end position="247"/>
    </location>
</feature>
<dbReference type="EMBL" id="JAULSR010000002">
    <property type="protein sequence ID" value="KAK0630697.1"/>
    <property type="molecule type" value="Genomic_DNA"/>
</dbReference>
<dbReference type="PROSITE" id="PS50002">
    <property type="entry name" value="SH3"/>
    <property type="match status" value="1"/>
</dbReference>
<feature type="compositionally biased region" description="Low complexity" evidence="3">
    <location>
        <begin position="502"/>
        <end position="519"/>
    </location>
</feature>
<evidence type="ECO:0000259" key="4">
    <source>
        <dbReference type="PROSITE" id="PS50002"/>
    </source>
</evidence>
<dbReference type="SMART" id="SM00326">
    <property type="entry name" value="SH3"/>
    <property type="match status" value="1"/>
</dbReference>
<gene>
    <name evidence="5" type="ORF">B0T17DRAFT_489254</name>
</gene>
<evidence type="ECO:0000256" key="1">
    <source>
        <dbReference type="ARBA" id="ARBA00022443"/>
    </source>
</evidence>
<feature type="compositionally biased region" description="Acidic residues" evidence="3">
    <location>
        <begin position="813"/>
        <end position="824"/>
    </location>
</feature>
<feature type="compositionally biased region" description="Basic and acidic residues" evidence="3">
    <location>
        <begin position="609"/>
        <end position="656"/>
    </location>
</feature>
<feature type="region of interest" description="Disordered" evidence="3">
    <location>
        <begin position="1"/>
        <end position="41"/>
    </location>
</feature>
<dbReference type="GO" id="GO:0008104">
    <property type="term" value="P:intracellular protein localization"/>
    <property type="evidence" value="ECO:0007669"/>
    <property type="project" value="TreeGrafter"/>
</dbReference>
<feature type="compositionally biased region" description="Low complexity" evidence="3">
    <location>
        <begin position="886"/>
        <end position="897"/>
    </location>
</feature>
<feature type="domain" description="SH3" evidence="4">
    <location>
        <begin position="372"/>
        <end position="433"/>
    </location>
</feature>
<feature type="region of interest" description="Disordered" evidence="3">
    <location>
        <begin position="502"/>
        <end position="948"/>
    </location>
</feature>
<organism evidence="5 6">
    <name type="scientific">Bombardia bombarda</name>
    <dbReference type="NCBI Taxonomy" id="252184"/>
    <lineage>
        <taxon>Eukaryota</taxon>
        <taxon>Fungi</taxon>
        <taxon>Dikarya</taxon>
        <taxon>Ascomycota</taxon>
        <taxon>Pezizomycotina</taxon>
        <taxon>Sordariomycetes</taxon>
        <taxon>Sordariomycetidae</taxon>
        <taxon>Sordariales</taxon>
        <taxon>Lasiosphaeriaceae</taxon>
        <taxon>Bombardia</taxon>
    </lineage>
</organism>
<feature type="compositionally biased region" description="Polar residues" evidence="3">
    <location>
        <begin position="840"/>
        <end position="850"/>
    </location>
</feature>
<dbReference type="AlphaFoldDB" id="A0AA40CA25"/>
<dbReference type="GO" id="GO:0051286">
    <property type="term" value="C:cell tip"/>
    <property type="evidence" value="ECO:0007669"/>
    <property type="project" value="TreeGrafter"/>
</dbReference>
<accession>A0AA40CA25</accession>
<reference evidence="5" key="1">
    <citation type="submission" date="2023-06" db="EMBL/GenBank/DDBJ databases">
        <title>Genome-scale phylogeny and comparative genomics of the fungal order Sordariales.</title>
        <authorList>
            <consortium name="Lawrence Berkeley National Laboratory"/>
            <person name="Hensen N."/>
            <person name="Bonometti L."/>
            <person name="Westerberg I."/>
            <person name="Brannstrom I.O."/>
            <person name="Guillou S."/>
            <person name="Cros-Aarteil S."/>
            <person name="Calhoun S."/>
            <person name="Haridas S."/>
            <person name="Kuo A."/>
            <person name="Mondo S."/>
            <person name="Pangilinan J."/>
            <person name="Riley R."/>
            <person name="LaButti K."/>
            <person name="Andreopoulos B."/>
            <person name="Lipzen A."/>
            <person name="Chen C."/>
            <person name="Yanf M."/>
            <person name="Daum C."/>
            <person name="Ng V."/>
            <person name="Clum A."/>
            <person name="Steindorff A."/>
            <person name="Ohm R."/>
            <person name="Martin F."/>
            <person name="Silar P."/>
            <person name="Natvig D."/>
            <person name="Lalanne C."/>
            <person name="Gautier V."/>
            <person name="Ament-velasquez S.L."/>
            <person name="Kruys A."/>
            <person name="Hutchinson M.I."/>
            <person name="Powell A.J."/>
            <person name="Barry K."/>
            <person name="Miller A.N."/>
            <person name="Grigoriev I.V."/>
            <person name="Debuchy R."/>
            <person name="Gladieux P."/>
            <person name="Thoren M.H."/>
            <person name="Johannesson H."/>
        </authorList>
    </citation>
    <scope>NUCLEOTIDE SEQUENCE</scope>
    <source>
        <strain evidence="5">SMH3391-2</strain>
    </source>
</reference>
<name>A0AA40CA25_9PEZI</name>
<dbReference type="InterPro" id="IPR036028">
    <property type="entry name" value="SH3-like_dom_sf"/>
</dbReference>
<feature type="compositionally biased region" description="Basic and acidic residues" evidence="3">
    <location>
        <begin position="578"/>
        <end position="601"/>
    </location>
</feature>
<evidence type="ECO:0000256" key="3">
    <source>
        <dbReference type="SAM" id="MobiDB-lite"/>
    </source>
</evidence>
<dbReference type="Gene3D" id="2.30.30.40">
    <property type="entry name" value="SH3 Domains"/>
    <property type="match status" value="1"/>
</dbReference>
<proteinExistence type="predicted"/>
<feature type="compositionally biased region" description="Basic and acidic residues" evidence="3">
    <location>
        <begin position="678"/>
        <end position="691"/>
    </location>
</feature>
<evidence type="ECO:0000256" key="2">
    <source>
        <dbReference type="PROSITE-ProRule" id="PRU00192"/>
    </source>
</evidence>
<dbReference type="SUPFAM" id="SSF50044">
    <property type="entry name" value="SH3-domain"/>
    <property type="match status" value="1"/>
</dbReference>
<dbReference type="PANTHER" id="PTHR47775">
    <property type="entry name" value="BUD SITE SELECTION PROTEIN 14"/>
    <property type="match status" value="1"/>
</dbReference>
<feature type="compositionally biased region" description="Basic and acidic residues" evidence="3">
    <location>
        <begin position="529"/>
        <end position="542"/>
    </location>
</feature>
<sequence>MTRPEIIRADSIDLQDRDAPSTSTQGHPKSAADGSLAPHQAETLREVAAETAEHRRISWVNNGDVGDLQQYAEDLASGVTDQQSGRPIVGGNTKKMPSGSQQDALAIAQNGGLAGHEADDDDDMDGETEVDMDDDMMDKISSSPSIEDGGSTCALPRGLPRSLNSSCQSVASCSPPASPLISDARSSSPYLALPDHLPLNRQEQRADMTCYEPPNRHHHLYGEFENQGPARDELPSHDRRYDDRDCNDCSGHNEPAQPDEQYDLEIYEEEDYIAHDLADDSGGIGEAHGEYITAAMGTHRMGGHGMDPKFGQAQEDAGRDQDCYDDNDDSNCGLTVPYESDEDDDGDFSTVDDSRFVDSGWGGECLQDTEDIDFDFVYALHTFVATVEGQANATKGDTMVLLDDSNSYWWLVRVVKDSSIGYLPAEHIETPTERLARLNKHRNIDLSASMLGDQAEKSRNPLKSAIKRRKTKTVQFAAPTYVNYSDNDYSTDEEDLEAAYFAQQQQQQGQQAQQTTSQQEGADTETDDVTAKIEPLRPKSQKEAGMSESNRLEGSGEADPTGEGRDSEDMFDGTASDGPKKTSDGTVRDSFFKDDTVETKKITLTPNLLRDDNAPRTSNDSRELKQRVSLDKLDKESLLGKDDKKKKDKKEKDKKPSAIRSFFSRKDKKAKGDEDDDSFGKRSMDADNQEKEIEEDDLGSSPEKASSSGPQRHPSKLQKQQPRTEPSPTRKPGNGTAKESGMDLAAFLSEGKVSNVANVPPASMRVVSPESSLSRSPEASRIERSNSAGMAPSRAPREEVRPIEATTAKSQSELDDFDSDEDYAPEAVRQAPVQDDMHRQQQQRSAQGTSPDAHHGSEAASDGPKSVNAPAVTIPPQRRQAERLSESPVQVSPVNVSNPPPLMIDTSSQEEDRSSSRSTPSPELISHEESEMHSKKDSIASSSSTTTMSSWNDVNLRAFFDSGTDIRDLLAIVYDKTDAVPAGPEHPVAGSIFREQNAKLAEITTQLDNMLGDWLARKQRLQGTV</sequence>
<dbReference type="InterPro" id="IPR053039">
    <property type="entry name" value="Polarity_Bud-Selection_Reg"/>
</dbReference>
<dbReference type="InterPro" id="IPR001452">
    <property type="entry name" value="SH3_domain"/>
</dbReference>
<feature type="compositionally biased region" description="Basic and acidic residues" evidence="3">
    <location>
        <begin position="1"/>
        <end position="19"/>
    </location>
</feature>
<dbReference type="GO" id="GO:0030950">
    <property type="term" value="P:establishment or maintenance of actin cytoskeleton polarity"/>
    <property type="evidence" value="ECO:0007669"/>
    <property type="project" value="TreeGrafter"/>
</dbReference>
<evidence type="ECO:0000313" key="6">
    <source>
        <dbReference type="Proteomes" id="UP001174934"/>
    </source>
</evidence>
<comment type="caution">
    <text evidence="5">The sequence shown here is derived from an EMBL/GenBank/DDBJ whole genome shotgun (WGS) entry which is preliminary data.</text>
</comment>
<keyword evidence="1 2" id="KW-0728">SH3 domain</keyword>
<feature type="region of interest" description="Disordered" evidence="3">
    <location>
        <begin position="219"/>
        <end position="262"/>
    </location>
</feature>
<keyword evidence="6" id="KW-1185">Reference proteome</keyword>
<dbReference type="FunFam" id="2.30.30.40:FF:000035">
    <property type="entry name" value="SH3 domain containing protein"/>
    <property type="match status" value="1"/>
</dbReference>